<accession>A0A8J7P8X6</accession>
<sequence length="473" mass="51508">MPASEPRLNFAYLPATPQDREEMLKEIGVRTFEELLSHIPDNVRAKPLALENGLSELELTRKVKQLSAKNKPISEQISFLGGGSYRRFVPAAVSAIVSRSEFATAYTPYQPEVSQGSLQAIYEFQTAICLLTGMEVANASMYDGPTALAEAAYMAVRLSNKRVIVLSPMVNPEYKMVCKTYADSCDLPYIELKNTLSGAASGATSLDEIKALKGQDIACVAVQYTNYFGVIEDLEALSKACKEIGALLLVVTDPISLGVLKAPGDLGADIVVGDAQSCGNFLSFGGPSAGYMACRNDYIRQLPGRLAGVTTDNRGQRAFTLTLQTREQHIRRAKATSNICTNQALNALAMLVYLSCMGPKGLSELCEISVTRAHYLQEKLCQIDGVSAVFNKPFFNEFLVKIENSESVLKKLQERGILAGIAVSKFYPEQELKDCVLIAVTEMNEQSELDAFADTLAKAMKECVAARQKVLTV</sequence>
<dbReference type="Pfam" id="PF02347">
    <property type="entry name" value="GDC-P"/>
    <property type="match status" value="1"/>
</dbReference>
<name>A0A8J7P8X6_9BACT</name>
<dbReference type="PIRSF" id="PIRSF006815">
    <property type="entry name" value="GcvPA"/>
    <property type="match status" value="1"/>
</dbReference>
<evidence type="ECO:0000313" key="7">
    <source>
        <dbReference type="Proteomes" id="UP000664277"/>
    </source>
</evidence>
<proteinExistence type="inferred from homology"/>
<protein>
    <recommendedName>
        <fullName evidence="4">Probable glycine dehydrogenase (decarboxylating) subunit 1</fullName>
        <ecNumber evidence="4">1.4.4.2</ecNumber>
    </recommendedName>
    <alternativeName>
        <fullName evidence="4">Glycine cleavage system P-protein subunit 1</fullName>
    </alternativeName>
    <alternativeName>
        <fullName evidence="4">Glycine decarboxylase subunit 1</fullName>
    </alternativeName>
    <alternativeName>
        <fullName evidence="4">Glycine dehydrogenase (aminomethyl-transferring) subunit 1</fullName>
    </alternativeName>
</protein>
<comment type="function">
    <text evidence="1 4">The glycine cleavage system catalyzes the degradation of glycine. The P protein binds the alpha-amino group of glycine through its pyridoxal phosphate cofactor; CO(2) is released and the remaining methylamine moiety is then transferred to the lipoamide cofactor of the H protein.</text>
</comment>
<comment type="catalytic activity">
    <reaction evidence="3 4">
        <text>N(6)-[(R)-lipoyl]-L-lysyl-[glycine-cleavage complex H protein] + glycine + H(+) = N(6)-[(R)-S(8)-aminomethyldihydrolipoyl]-L-lysyl-[glycine-cleavage complex H protein] + CO2</text>
        <dbReference type="Rhea" id="RHEA:24304"/>
        <dbReference type="Rhea" id="RHEA-COMP:10494"/>
        <dbReference type="Rhea" id="RHEA-COMP:10495"/>
        <dbReference type="ChEBI" id="CHEBI:15378"/>
        <dbReference type="ChEBI" id="CHEBI:16526"/>
        <dbReference type="ChEBI" id="CHEBI:57305"/>
        <dbReference type="ChEBI" id="CHEBI:83099"/>
        <dbReference type="ChEBI" id="CHEBI:83143"/>
        <dbReference type="EC" id="1.4.4.2"/>
    </reaction>
</comment>
<dbReference type="GO" id="GO:0019464">
    <property type="term" value="P:glycine decarboxylation via glycine cleavage system"/>
    <property type="evidence" value="ECO:0007669"/>
    <property type="project" value="UniProtKB-UniRule"/>
</dbReference>
<dbReference type="InterPro" id="IPR023010">
    <property type="entry name" value="GcvPA"/>
</dbReference>
<dbReference type="Proteomes" id="UP000664277">
    <property type="component" value="Unassembled WGS sequence"/>
</dbReference>
<evidence type="ECO:0000259" key="5">
    <source>
        <dbReference type="Pfam" id="PF02347"/>
    </source>
</evidence>
<dbReference type="GO" id="GO:0004375">
    <property type="term" value="F:glycine dehydrogenase (decarboxylating) activity"/>
    <property type="evidence" value="ECO:0007669"/>
    <property type="project" value="UniProtKB-EC"/>
</dbReference>
<dbReference type="EC" id="1.4.4.2" evidence="4"/>
<reference evidence="6" key="1">
    <citation type="submission" date="2021-02" db="EMBL/GenBank/DDBJ databases">
        <title>Genome-Resolved Metagenomics of a Microbial Community Performing Photosynthetic Biological Nutrient Removal.</title>
        <authorList>
            <person name="Mcdaniel E.A."/>
        </authorList>
    </citation>
    <scope>NUCLEOTIDE SEQUENCE</scope>
    <source>
        <strain evidence="6">UWPOB_OBS1</strain>
    </source>
</reference>
<evidence type="ECO:0000313" key="6">
    <source>
        <dbReference type="EMBL" id="MBN8660976.1"/>
    </source>
</evidence>
<dbReference type="AlphaFoldDB" id="A0A8J7P8X6"/>
<dbReference type="InterPro" id="IPR049315">
    <property type="entry name" value="GDC-P_N"/>
</dbReference>
<dbReference type="SUPFAM" id="SSF53383">
    <property type="entry name" value="PLP-dependent transferases"/>
    <property type="match status" value="1"/>
</dbReference>
<dbReference type="PANTHER" id="PTHR42806:SF1">
    <property type="entry name" value="GLYCINE DEHYDROGENASE (DECARBOXYLATING)"/>
    <property type="match status" value="1"/>
</dbReference>
<dbReference type="Gene3D" id="3.90.1150.10">
    <property type="entry name" value="Aspartate Aminotransferase, domain 1"/>
    <property type="match status" value="1"/>
</dbReference>
<comment type="caution">
    <text evidence="6">The sequence shown here is derived from an EMBL/GenBank/DDBJ whole genome shotgun (WGS) entry which is preliminary data.</text>
</comment>
<dbReference type="HAMAP" id="MF_00712">
    <property type="entry name" value="GcvPA"/>
    <property type="match status" value="1"/>
</dbReference>
<evidence type="ECO:0000256" key="2">
    <source>
        <dbReference type="ARBA" id="ARBA00023002"/>
    </source>
</evidence>
<evidence type="ECO:0000256" key="4">
    <source>
        <dbReference type="HAMAP-Rule" id="MF_00712"/>
    </source>
</evidence>
<dbReference type="GO" id="GO:0009116">
    <property type="term" value="P:nucleoside metabolic process"/>
    <property type="evidence" value="ECO:0007669"/>
    <property type="project" value="InterPro"/>
</dbReference>
<gene>
    <name evidence="4 6" type="primary">gcvPA</name>
    <name evidence="6" type="ORF">J0M35_11460</name>
</gene>
<organism evidence="6 7">
    <name type="scientific">Candidatus Obscuribacter phosphatis</name>
    <dbReference type="NCBI Taxonomy" id="1906157"/>
    <lineage>
        <taxon>Bacteria</taxon>
        <taxon>Bacillati</taxon>
        <taxon>Candidatus Melainabacteria</taxon>
        <taxon>Candidatus Obscuribacterales</taxon>
        <taxon>Candidatus Obscuribacteraceae</taxon>
        <taxon>Candidatus Obscuribacter</taxon>
    </lineage>
</organism>
<dbReference type="InterPro" id="IPR015422">
    <property type="entry name" value="PyrdxlP-dep_Trfase_small"/>
</dbReference>
<keyword evidence="2 4" id="KW-0560">Oxidoreductase</keyword>
<dbReference type="Gene3D" id="3.40.640.10">
    <property type="entry name" value="Type I PLP-dependent aspartate aminotransferase-like (Major domain)"/>
    <property type="match status" value="1"/>
</dbReference>
<comment type="similarity">
    <text evidence="4">Belongs to the GcvP family. N-terminal subunit subfamily.</text>
</comment>
<dbReference type="PANTHER" id="PTHR42806">
    <property type="entry name" value="GLYCINE CLEAVAGE SYSTEM P-PROTEIN"/>
    <property type="match status" value="1"/>
</dbReference>
<comment type="subunit">
    <text evidence="4">The glycine cleavage system is composed of four proteins: P, T, L and H. In this organism, the P 'protein' is a heterodimer of two subunits.</text>
</comment>
<feature type="domain" description="Glycine cleavage system P-protein N-terminal" evidence="5">
    <location>
        <begin position="12"/>
        <end position="454"/>
    </location>
</feature>
<evidence type="ECO:0000256" key="1">
    <source>
        <dbReference type="ARBA" id="ARBA00003788"/>
    </source>
</evidence>
<evidence type="ECO:0000256" key="3">
    <source>
        <dbReference type="ARBA" id="ARBA00049026"/>
    </source>
</evidence>
<dbReference type="InterPro" id="IPR020581">
    <property type="entry name" value="GDC_P"/>
</dbReference>
<dbReference type="EMBL" id="JAFLCK010000015">
    <property type="protein sequence ID" value="MBN8660976.1"/>
    <property type="molecule type" value="Genomic_DNA"/>
</dbReference>
<dbReference type="NCBIfam" id="NF001696">
    <property type="entry name" value="PRK00451.1"/>
    <property type="match status" value="1"/>
</dbReference>
<dbReference type="InterPro" id="IPR015421">
    <property type="entry name" value="PyrdxlP-dep_Trfase_major"/>
</dbReference>
<dbReference type="InterPro" id="IPR015424">
    <property type="entry name" value="PyrdxlP-dep_Trfase"/>
</dbReference>
<dbReference type="CDD" id="cd00613">
    <property type="entry name" value="GDC-P"/>
    <property type="match status" value="1"/>
</dbReference>